<accession>A0A8H6PV02</accession>
<dbReference type="AlphaFoldDB" id="A0A8H6PV02"/>
<name>A0A8H6PV02_9EURO</name>
<sequence length="189" mass="21089">MGLMSVDAFITTSHADNPLKLLLESAAVAKILFDVGNASAALFSRYGISLNRIKDLIWHLYAGHSSIRPYQGQGAGQVMSNGPMRMSIRRTRVGRPRTMIKYHRTPWSKWNVLEVIRITTSFVVDYFYTWTHTVRICFGRSKFTGTISCACPFGGPSWNILEARDQTATAAMMPAAGDMSPRHAQPAKY</sequence>
<organism evidence="1 2">
    <name type="scientific">Aspergillus hiratsukae</name>
    <dbReference type="NCBI Taxonomy" id="1194566"/>
    <lineage>
        <taxon>Eukaryota</taxon>
        <taxon>Fungi</taxon>
        <taxon>Dikarya</taxon>
        <taxon>Ascomycota</taxon>
        <taxon>Pezizomycotina</taxon>
        <taxon>Eurotiomycetes</taxon>
        <taxon>Eurotiomycetidae</taxon>
        <taxon>Eurotiales</taxon>
        <taxon>Aspergillaceae</taxon>
        <taxon>Aspergillus</taxon>
        <taxon>Aspergillus subgen. Fumigati</taxon>
    </lineage>
</organism>
<protein>
    <submittedName>
        <fullName evidence="1">Uncharacterized protein</fullName>
    </submittedName>
</protein>
<dbReference type="Proteomes" id="UP000662466">
    <property type="component" value="Unassembled WGS sequence"/>
</dbReference>
<comment type="caution">
    <text evidence="1">The sequence shown here is derived from an EMBL/GenBank/DDBJ whole genome shotgun (WGS) entry which is preliminary data.</text>
</comment>
<proteinExistence type="predicted"/>
<gene>
    <name evidence="1" type="ORF">CNMCM6106_007976</name>
</gene>
<evidence type="ECO:0000313" key="2">
    <source>
        <dbReference type="Proteomes" id="UP000662466"/>
    </source>
</evidence>
<dbReference type="EMBL" id="JACBAF010002260">
    <property type="protein sequence ID" value="KAF7160521.1"/>
    <property type="molecule type" value="Genomic_DNA"/>
</dbReference>
<evidence type="ECO:0000313" key="1">
    <source>
        <dbReference type="EMBL" id="KAF7160521.1"/>
    </source>
</evidence>
<reference evidence="1" key="1">
    <citation type="submission" date="2020-06" db="EMBL/GenBank/DDBJ databases">
        <title>Draft genome sequences of strains closely related to Aspergillus parafelis and Aspergillus hiratsukae.</title>
        <authorList>
            <person name="Dos Santos R.A.C."/>
            <person name="Rivero-Menendez O."/>
            <person name="Steenwyk J.L."/>
            <person name="Mead M.E."/>
            <person name="Goldman G.H."/>
            <person name="Alastruey-Izquierdo A."/>
            <person name="Rokas A."/>
        </authorList>
    </citation>
    <scope>NUCLEOTIDE SEQUENCE</scope>
    <source>
        <strain evidence="1">CNM-CM6106</strain>
    </source>
</reference>